<feature type="transmembrane region" description="Helical" evidence="1">
    <location>
        <begin position="461"/>
        <end position="483"/>
    </location>
</feature>
<feature type="transmembrane region" description="Helical" evidence="1">
    <location>
        <begin position="384"/>
        <end position="409"/>
    </location>
</feature>
<feature type="transmembrane region" description="Helical" evidence="1">
    <location>
        <begin position="12"/>
        <end position="29"/>
    </location>
</feature>
<dbReference type="Gene3D" id="3.30.70.1320">
    <property type="entry name" value="Multidrug efflux transporter AcrB pore domain like"/>
    <property type="match status" value="1"/>
</dbReference>
<keyword evidence="3" id="KW-1185">Reference proteome</keyword>
<feature type="transmembrane region" description="Helical" evidence="1">
    <location>
        <begin position="895"/>
        <end position="918"/>
    </location>
</feature>
<dbReference type="RefSeq" id="WP_224036688.1">
    <property type="nucleotide sequence ID" value="NZ_AP024849.1"/>
</dbReference>
<dbReference type="SUPFAM" id="SSF82693">
    <property type="entry name" value="Multidrug efflux transporter AcrB pore domain, PN1, PN2, PC1 and PC2 subdomains"/>
    <property type="match status" value="3"/>
</dbReference>
<dbReference type="Pfam" id="PF00873">
    <property type="entry name" value="ACR_tran"/>
    <property type="match status" value="1"/>
</dbReference>
<evidence type="ECO:0000313" key="3">
    <source>
        <dbReference type="Proteomes" id="UP000824633"/>
    </source>
</evidence>
<proteinExistence type="predicted"/>
<dbReference type="SUPFAM" id="SSF82714">
    <property type="entry name" value="Multidrug efflux transporter AcrB TolC docking domain, DN and DC subdomains"/>
    <property type="match status" value="2"/>
</dbReference>
<gene>
    <name evidence="2" type="ORF">psyc5s11_11250</name>
</gene>
<dbReference type="Gene3D" id="3.30.70.1440">
    <property type="entry name" value="Multidrug efflux transporter AcrB pore domain"/>
    <property type="match status" value="1"/>
</dbReference>
<feature type="transmembrane region" description="Helical" evidence="1">
    <location>
        <begin position="978"/>
        <end position="1000"/>
    </location>
</feature>
<organism evidence="2 3">
    <name type="scientific">Clostridium gelidum</name>
    <dbReference type="NCBI Taxonomy" id="704125"/>
    <lineage>
        <taxon>Bacteria</taxon>
        <taxon>Bacillati</taxon>
        <taxon>Bacillota</taxon>
        <taxon>Clostridia</taxon>
        <taxon>Eubacteriales</taxon>
        <taxon>Clostridiaceae</taxon>
        <taxon>Clostridium</taxon>
    </lineage>
</organism>
<dbReference type="SUPFAM" id="SSF82866">
    <property type="entry name" value="Multidrug efflux transporter AcrB transmembrane domain"/>
    <property type="match status" value="2"/>
</dbReference>
<evidence type="ECO:0000256" key="1">
    <source>
        <dbReference type="SAM" id="Phobius"/>
    </source>
</evidence>
<feature type="transmembrane region" description="Helical" evidence="1">
    <location>
        <begin position="871"/>
        <end position="889"/>
    </location>
</feature>
<dbReference type="EMBL" id="AP024849">
    <property type="protein sequence ID" value="BCZ45058.1"/>
    <property type="molecule type" value="Genomic_DNA"/>
</dbReference>
<accession>A0ABN6IU16</accession>
<dbReference type="Gene3D" id="3.30.2090.10">
    <property type="entry name" value="Multidrug efflux transporter AcrB TolC docking domain, DN and DC subdomains"/>
    <property type="match status" value="2"/>
</dbReference>
<dbReference type="Gene3D" id="1.20.1640.10">
    <property type="entry name" value="Multidrug efflux transporter AcrB transmembrane domain"/>
    <property type="match status" value="2"/>
</dbReference>
<dbReference type="InterPro" id="IPR001036">
    <property type="entry name" value="Acrflvin-R"/>
</dbReference>
<sequence length="1028" mass="110871">MNIANISIKKPVFITVIMIALTILGYTSYQKLVLNEMPNVDMPYVSVMVTEPGATAEQIESKVTKKIEDSVGKISGIETITSTVNEGYSQTTIAFDLSKNGDVAAQEVRDKISNVRGELPTDVNDPVISKFDMSASSILSIAVYGSDDTQKMTDFIDNTLNKKLYTVSGVGSVDVSGEDTREIHIKLDNNKLLSYGLAPSDVVNSIKKDNIDQSTGKVVDENNEISITTNSKIKKVEDFKNILVAKKNNAEIRVKDVAKIENGLEEKSSIAYYQGNQAIGIDIVKQSGANTVEVAKNVKTIVNEIKSSLPEGVQVDIVSDNSTSIEDSVNDVMKTIVEGCILAVIIVFLFLNEWESTLISGISLPISIISTFICMKQMNFSLNSMSLMALSLSVGLLVDDAIVVIENIVRHMHMGKSPIQAAQDATSEIGFAVIATTSAVISVFFPIAMVEGMIGKYTIEFALTVVFSMLVSLIVSFTLVPMMSAKMLKPGKKESKTFIGKFFKWFNEKFDIFAEKYSQLLVLSLNKRLLVLGICAAMFVGSIGLGTSLGFESQVATDNGQVSVSATFDSGITLDTATQKTKQLEDVISKYPEVKFMYSTVKKASTSIKIQLVDKSERKEKSKAIAEKLRGDLQGISGVQVTVAAASGAGGASKDVAYNIVGDDRSKLQTFANKIAEEMSKDPNARDVGTNSKSGTPQVRIEVDRDKAADLGVSSSDVASMLSTLFNGSSVSKYDGGTDRYDVKVSIDDNECKSLNDLDNIYVLGTKNQQVPLSQVTKKVIETTSSSLHRYNKQPQVEVSANVIGVSSGTFESNYKAKIQSELPDGVSLSIGGISGMMAKGMQSLIQAIFLSILFLYLVMAAQFESFIDPISIMFALPLAIIGAVLGLFVFGSAISMICMIGIIMLMGLVAKNGILLIDSAKEKMKEGIPIKEALREAGLVRLRPIVMTTLAMIFGMIPAAVATGAGSESRAPMSQAIIGGLITSSILTLFVVPIAYTILDDLKNKFGKLVHKKSVKIDDDEESNLNL</sequence>
<dbReference type="PANTHER" id="PTHR32063">
    <property type="match status" value="1"/>
</dbReference>
<dbReference type="PANTHER" id="PTHR32063:SF0">
    <property type="entry name" value="SWARMING MOTILITY PROTEIN SWRC"/>
    <property type="match status" value="1"/>
</dbReference>
<keyword evidence="1" id="KW-0812">Transmembrane</keyword>
<protein>
    <recommendedName>
        <fullName evidence="4">Multidrug resistance protein MdtC</fullName>
    </recommendedName>
</protein>
<dbReference type="InterPro" id="IPR027463">
    <property type="entry name" value="AcrB_DN_DC_subdom"/>
</dbReference>
<feature type="transmembrane region" description="Helical" evidence="1">
    <location>
        <begin position="946"/>
        <end position="966"/>
    </location>
</feature>
<feature type="transmembrane region" description="Helical" evidence="1">
    <location>
        <begin position="429"/>
        <end position="449"/>
    </location>
</feature>
<evidence type="ECO:0000313" key="2">
    <source>
        <dbReference type="EMBL" id="BCZ45058.1"/>
    </source>
</evidence>
<dbReference type="PRINTS" id="PR00702">
    <property type="entry name" value="ACRIFLAVINRP"/>
</dbReference>
<keyword evidence="1" id="KW-1133">Transmembrane helix</keyword>
<feature type="transmembrane region" description="Helical" evidence="1">
    <location>
        <begin position="845"/>
        <end position="864"/>
    </location>
</feature>
<keyword evidence="1" id="KW-0472">Membrane</keyword>
<feature type="transmembrane region" description="Helical" evidence="1">
    <location>
        <begin position="529"/>
        <end position="551"/>
    </location>
</feature>
<reference evidence="3" key="1">
    <citation type="submission" date="2021-07" db="EMBL/GenBank/DDBJ databases">
        <title>Complete genome sequencing of a Clostridium isolate.</title>
        <authorList>
            <person name="Ueki A."/>
            <person name="Tonouchi A."/>
        </authorList>
    </citation>
    <scope>NUCLEOTIDE SEQUENCE [LARGE SCALE GENOMIC DNA]</scope>
    <source>
        <strain evidence="3">C5S11</strain>
    </source>
</reference>
<name>A0ABN6IU16_9CLOT</name>
<dbReference type="Proteomes" id="UP000824633">
    <property type="component" value="Chromosome"/>
</dbReference>
<dbReference type="Gene3D" id="3.30.70.1430">
    <property type="entry name" value="Multidrug efflux transporter AcrB pore domain"/>
    <property type="match status" value="2"/>
</dbReference>
<evidence type="ECO:0008006" key="4">
    <source>
        <dbReference type="Google" id="ProtNLM"/>
    </source>
</evidence>